<proteinExistence type="predicted"/>
<protein>
    <submittedName>
        <fullName evidence="2">HNH endonuclease</fullName>
    </submittedName>
</protein>
<dbReference type="InterPro" id="IPR002711">
    <property type="entry name" value="HNH"/>
</dbReference>
<reference evidence="2 3" key="1">
    <citation type="submission" date="2020-05" db="EMBL/GenBank/DDBJ databases">
        <title>The draft genome sequence of Maribacter arenosus CAU 1321.</title>
        <authorList>
            <person name="Mu L."/>
        </authorList>
    </citation>
    <scope>NUCLEOTIDE SEQUENCE [LARGE SCALE GENOMIC DNA]</scope>
    <source>
        <strain evidence="2 3">CAU 1321</strain>
    </source>
</reference>
<dbReference type="GO" id="GO:0004519">
    <property type="term" value="F:endonuclease activity"/>
    <property type="evidence" value="ECO:0007669"/>
    <property type="project" value="UniProtKB-KW"/>
</dbReference>
<sequence>MRNLNVFNGSTSDFLDEVIASKRNSPKDPDYKQRINLLSPNIKVLYGNYDMAHNANNHVSLISNGYVNQEKTDLLKLYSSGNSRLVKLKNSVTTVLDNRAMNTCQYCTITPVGSLDHIVPKDEFPEFSVNPKNLLPACTTCNSHKNENWKENNKTIFLNLYTNILPSDQYLFVDLVITANNIQPTFELRNVNNINPDFFELLENHYSRLHLPQRFKKESHKVISELTNLISASSHLLDENQIKQLVLTKIHEDKAVFGNNYYKSILEEALIKSQSYVDSILTLNCI</sequence>
<dbReference type="Pfam" id="PF01844">
    <property type="entry name" value="HNH"/>
    <property type="match status" value="1"/>
</dbReference>
<keyword evidence="3" id="KW-1185">Reference proteome</keyword>
<accession>A0ABR7VEI3</accession>
<dbReference type="RefSeq" id="WP_188315178.1">
    <property type="nucleotide sequence ID" value="NZ_JABTCG010000005.1"/>
</dbReference>
<gene>
    <name evidence="2" type="ORF">HPE63_15415</name>
</gene>
<organism evidence="2 3">
    <name type="scientific">Maribacter arenosus</name>
    <dbReference type="NCBI Taxonomy" id="1854708"/>
    <lineage>
        <taxon>Bacteria</taxon>
        <taxon>Pseudomonadati</taxon>
        <taxon>Bacteroidota</taxon>
        <taxon>Flavobacteriia</taxon>
        <taxon>Flavobacteriales</taxon>
        <taxon>Flavobacteriaceae</taxon>
        <taxon>Maribacter</taxon>
    </lineage>
</organism>
<evidence type="ECO:0000259" key="1">
    <source>
        <dbReference type="Pfam" id="PF01844"/>
    </source>
</evidence>
<comment type="caution">
    <text evidence="2">The sequence shown here is derived from an EMBL/GenBank/DDBJ whole genome shotgun (WGS) entry which is preliminary data.</text>
</comment>
<dbReference type="EMBL" id="JABTCG010000005">
    <property type="protein sequence ID" value="MBD0852070.1"/>
    <property type="molecule type" value="Genomic_DNA"/>
</dbReference>
<keyword evidence="2" id="KW-0378">Hydrolase</keyword>
<keyword evidence="2" id="KW-0255">Endonuclease</keyword>
<name>A0ABR7VEI3_9FLAO</name>
<keyword evidence="2" id="KW-0540">Nuclease</keyword>
<evidence type="ECO:0000313" key="3">
    <source>
        <dbReference type="Proteomes" id="UP000598350"/>
    </source>
</evidence>
<dbReference type="CDD" id="cd00085">
    <property type="entry name" value="HNHc"/>
    <property type="match status" value="1"/>
</dbReference>
<evidence type="ECO:0000313" key="2">
    <source>
        <dbReference type="EMBL" id="MBD0852070.1"/>
    </source>
</evidence>
<feature type="domain" description="HNH" evidence="1">
    <location>
        <begin position="104"/>
        <end position="146"/>
    </location>
</feature>
<dbReference type="Gene3D" id="1.10.30.50">
    <property type="match status" value="1"/>
</dbReference>
<dbReference type="Proteomes" id="UP000598350">
    <property type="component" value="Unassembled WGS sequence"/>
</dbReference>
<dbReference type="InterPro" id="IPR003615">
    <property type="entry name" value="HNH_nuc"/>
</dbReference>